<dbReference type="PRINTS" id="PR00260">
    <property type="entry name" value="CHEMTRNSDUCR"/>
</dbReference>
<dbReference type="GO" id="GO:0007165">
    <property type="term" value="P:signal transduction"/>
    <property type="evidence" value="ECO:0007669"/>
    <property type="project" value="UniProtKB-KW"/>
</dbReference>
<dbReference type="InterPro" id="IPR051310">
    <property type="entry name" value="MCP_chemotaxis"/>
</dbReference>
<evidence type="ECO:0000256" key="1">
    <source>
        <dbReference type="ARBA" id="ARBA00022481"/>
    </source>
</evidence>
<dbReference type="PROSITE" id="PS50885">
    <property type="entry name" value="HAMP"/>
    <property type="match status" value="2"/>
</dbReference>
<feature type="domain" description="HAMP" evidence="6">
    <location>
        <begin position="191"/>
        <end position="243"/>
    </location>
</feature>
<proteinExistence type="inferred from homology"/>
<dbReference type="Pfam" id="PF18947">
    <property type="entry name" value="HAMP_2"/>
    <property type="match status" value="3"/>
</dbReference>
<dbReference type="RefSeq" id="WP_281249934.1">
    <property type="nucleotide sequence ID" value="NZ_FQWZ01000013.1"/>
</dbReference>
<evidence type="ECO:0000259" key="5">
    <source>
        <dbReference type="PROSITE" id="PS50111"/>
    </source>
</evidence>
<evidence type="ECO:0000313" key="7">
    <source>
        <dbReference type="EMBL" id="SHH36522.1"/>
    </source>
</evidence>
<dbReference type="GO" id="GO:0005886">
    <property type="term" value="C:plasma membrane"/>
    <property type="evidence" value="ECO:0007669"/>
    <property type="project" value="TreeGrafter"/>
</dbReference>
<evidence type="ECO:0000256" key="2">
    <source>
        <dbReference type="ARBA" id="ARBA00023224"/>
    </source>
</evidence>
<name>A0A1M5SD39_9GAMM</name>
<keyword evidence="8" id="KW-1185">Reference proteome</keyword>
<accession>A0A1M5SD39</accession>
<evidence type="ECO:0000256" key="4">
    <source>
        <dbReference type="PROSITE-ProRule" id="PRU00284"/>
    </source>
</evidence>
<dbReference type="SMART" id="SM00283">
    <property type="entry name" value="MA"/>
    <property type="match status" value="1"/>
</dbReference>
<dbReference type="FunFam" id="1.10.287.950:FF:000002">
    <property type="entry name" value="Methyl-accepting chemotaxis protein"/>
    <property type="match status" value="1"/>
</dbReference>
<dbReference type="Pfam" id="PF00015">
    <property type="entry name" value="MCPsignal"/>
    <property type="match status" value="1"/>
</dbReference>
<reference evidence="7 8" key="1">
    <citation type="submission" date="2016-11" db="EMBL/GenBank/DDBJ databases">
        <authorList>
            <person name="Jaros S."/>
            <person name="Januszkiewicz K."/>
            <person name="Wedrychowicz H."/>
        </authorList>
    </citation>
    <scope>NUCLEOTIDE SEQUENCE [LARGE SCALE GENOMIC DNA]</scope>
    <source>
        <strain evidence="7 8">CGMCC 1.7049</strain>
    </source>
</reference>
<gene>
    <name evidence="7" type="ORF">SAMN04488068_0068</name>
</gene>
<dbReference type="EMBL" id="FQWZ01000013">
    <property type="protein sequence ID" value="SHH36522.1"/>
    <property type="molecule type" value="Genomic_DNA"/>
</dbReference>
<sequence>VQGVNDTLDAVIGPLNVAANYVDRISKGDIPPAITDSYNGDFNTIKNNLNRAIDAVNKMVADADVLAKAAVEGRLATRADASKHEGDFRKIVQGVNDTLDAVIGPLNVAANYVDRISKGDIPPAITDSYNGDFNTIKNNLNTCISAVNMLVSDADMLSTAAVEGKLATRADTSKHQGDFRKIVQGVNETLDAVIAPINETGRVLSALAQGDLTETIRSNYRGDFDKMVQDTNRTVVQLSQIVSSIQQATASINLASREIASGNADLSSRTEQQAASLEETASSMEELTSTVRLNAENAKQANQLALGASDVARKGGMVVGEVVGTMSEIQASSKKIVDIISVIDGIAFQTNILALNAAVEAARAGEQGRGFAVVAAEVRSLAQRSAAAAKEIKTLIGDSVEKVGNGSRLVEQAGRTMEEIVSSVKRVTDIMGEISAASQEQSLGIEQVNKTVTQMDEVTQQNASLVEEASASAQMLETQADGLAQAVAKFRLAVVDRAVDAVPAPVPSTTVTKLPSKPRAVPTAKSVAAAPRAAAAAAAAAAPAAVATGATAEQWAEF</sequence>
<evidence type="ECO:0000259" key="6">
    <source>
        <dbReference type="PROSITE" id="PS50885"/>
    </source>
</evidence>
<dbReference type="PANTHER" id="PTHR43531:SF14">
    <property type="entry name" value="METHYL-ACCEPTING CHEMOTAXIS PROTEIN I-RELATED"/>
    <property type="match status" value="1"/>
</dbReference>
<dbReference type="STRING" id="490188.SAMN04488068_0068"/>
<keyword evidence="2 4" id="KW-0807">Transducer</keyword>
<feature type="domain" description="HAMP" evidence="6">
    <location>
        <begin position="9"/>
        <end position="61"/>
    </location>
</feature>
<dbReference type="SUPFAM" id="SSF58104">
    <property type="entry name" value="Methyl-accepting chemotaxis protein (MCP) signaling domain"/>
    <property type="match status" value="1"/>
</dbReference>
<dbReference type="Proteomes" id="UP000199758">
    <property type="component" value="Unassembled WGS sequence"/>
</dbReference>
<dbReference type="InterPro" id="IPR004089">
    <property type="entry name" value="MCPsignal_dom"/>
</dbReference>
<comment type="similarity">
    <text evidence="3">Belongs to the methyl-accepting chemotaxis (MCP) protein family.</text>
</comment>
<dbReference type="GO" id="GO:0006935">
    <property type="term" value="P:chemotaxis"/>
    <property type="evidence" value="ECO:0007669"/>
    <property type="project" value="InterPro"/>
</dbReference>
<organism evidence="7 8">
    <name type="scientific">Hydrocarboniphaga daqingensis</name>
    <dbReference type="NCBI Taxonomy" id="490188"/>
    <lineage>
        <taxon>Bacteria</taxon>
        <taxon>Pseudomonadati</taxon>
        <taxon>Pseudomonadota</taxon>
        <taxon>Gammaproteobacteria</taxon>
        <taxon>Nevskiales</taxon>
        <taxon>Nevskiaceae</taxon>
        <taxon>Hydrocarboniphaga</taxon>
    </lineage>
</organism>
<evidence type="ECO:0000256" key="3">
    <source>
        <dbReference type="ARBA" id="ARBA00029447"/>
    </source>
</evidence>
<dbReference type="CDD" id="cd11386">
    <property type="entry name" value="MCP_signal"/>
    <property type="match status" value="1"/>
</dbReference>
<dbReference type="InterPro" id="IPR003660">
    <property type="entry name" value="HAMP_dom"/>
</dbReference>
<dbReference type="InterPro" id="IPR004090">
    <property type="entry name" value="Chemotax_Me-accpt_rcpt"/>
</dbReference>
<dbReference type="SMART" id="SM00304">
    <property type="entry name" value="HAMP"/>
    <property type="match status" value="3"/>
</dbReference>
<feature type="non-terminal residue" evidence="7">
    <location>
        <position position="1"/>
    </location>
</feature>
<feature type="domain" description="Methyl-accepting transducer" evidence="5">
    <location>
        <begin position="248"/>
        <end position="477"/>
    </location>
</feature>
<dbReference type="Gene3D" id="1.20.120.1530">
    <property type="match status" value="2"/>
</dbReference>
<evidence type="ECO:0000313" key="8">
    <source>
        <dbReference type="Proteomes" id="UP000199758"/>
    </source>
</evidence>
<dbReference type="PANTHER" id="PTHR43531">
    <property type="entry name" value="PROTEIN ICFG"/>
    <property type="match status" value="1"/>
</dbReference>
<dbReference type="GO" id="GO:0004888">
    <property type="term" value="F:transmembrane signaling receptor activity"/>
    <property type="evidence" value="ECO:0007669"/>
    <property type="project" value="InterPro"/>
</dbReference>
<keyword evidence="1" id="KW-0488">Methylation</keyword>
<dbReference type="PROSITE" id="PS50111">
    <property type="entry name" value="CHEMOTAXIS_TRANSDUC_2"/>
    <property type="match status" value="1"/>
</dbReference>
<dbReference type="AlphaFoldDB" id="A0A1M5SD39"/>
<dbReference type="Gene3D" id="1.10.287.950">
    <property type="entry name" value="Methyl-accepting chemotaxis protein"/>
    <property type="match status" value="1"/>
</dbReference>
<protein>
    <submittedName>
        <fullName evidence="7">Methyl-accepting chemotaxis protein</fullName>
    </submittedName>
</protein>